<dbReference type="InterPro" id="IPR016035">
    <property type="entry name" value="Acyl_Trfase/lysoPLipase"/>
</dbReference>
<accession>A0ABW6GP35</accession>
<keyword evidence="6" id="KW-1185">Reference proteome</keyword>
<keyword evidence="5" id="KW-0012">Acyltransferase</keyword>
<dbReference type="GO" id="GO:0016746">
    <property type="term" value="F:acyltransferase activity"/>
    <property type="evidence" value="ECO:0007669"/>
    <property type="project" value="UniProtKB-KW"/>
</dbReference>
<evidence type="ECO:0000256" key="2">
    <source>
        <dbReference type="ARBA" id="ARBA00022553"/>
    </source>
</evidence>
<evidence type="ECO:0000256" key="3">
    <source>
        <dbReference type="ARBA" id="ARBA00023194"/>
    </source>
</evidence>
<dbReference type="Gene3D" id="1.10.1200.10">
    <property type="entry name" value="ACP-like"/>
    <property type="match status" value="1"/>
</dbReference>
<dbReference type="InterPro" id="IPR036736">
    <property type="entry name" value="ACP-like_sf"/>
</dbReference>
<dbReference type="InterPro" id="IPR050091">
    <property type="entry name" value="PKS_NRPS_Biosynth_Enz"/>
</dbReference>
<dbReference type="InterPro" id="IPR014043">
    <property type="entry name" value="Acyl_transferase_dom"/>
</dbReference>
<evidence type="ECO:0000259" key="4">
    <source>
        <dbReference type="PROSITE" id="PS50075"/>
    </source>
</evidence>
<dbReference type="SUPFAM" id="SSF55048">
    <property type="entry name" value="Probable ACP-binding domain of malonyl-CoA ACP transacylase"/>
    <property type="match status" value="1"/>
</dbReference>
<keyword evidence="1" id="KW-0596">Phosphopantetheine</keyword>
<feature type="domain" description="Carrier" evidence="4">
    <location>
        <begin position="365"/>
        <end position="445"/>
    </location>
</feature>
<sequence>MVERCAFVFPGQGAYLPGGLARLAEDEPLVADTLHTLDAAAARLGRSAPSRFLLDERAPSLEELVRESPADLHLALFAAETALFRLLTERHHLIPDVLLGHSFGELVALTAAGAYRPEDGLALVAARDGAFAARPPEPGGMLALELSAARTESLLHGLGEWEVGVAADNSPRQCVVSGPAAALERLRGKAEAVGVRATALQVPYAFHHRLLAAVAEEFTRRAAALRAGPTRHLLHSAILGRRVSDGDAVAELVAAHLVRPTRFTEAVRLLHAEGVELFVECGPRAVLSGLVTATVPGARTLAPLHRRVSGPELAARIASLRTGHPAPPPAPEALAPIPIPIPAPAPVPFPAHAVRASEPASDALPEPGEIVAVLRELYASALGYPPEVLTGDADLEADLGVDSIKQTELFAQAVTRFGRSLPTGSSRLTSHTTLDALAGLLRTLPSASGAPA</sequence>
<dbReference type="InterPro" id="IPR009081">
    <property type="entry name" value="PP-bd_ACP"/>
</dbReference>
<dbReference type="SUPFAM" id="SSF52151">
    <property type="entry name" value="FabD/lysophospholipase-like"/>
    <property type="match status" value="1"/>
</dbReference>
<dbReference type="SUPFAM" id="SSF47336">
    <property type="entry name" value="ACP-like"/>
    <property type="match status" value="1"/>
</dbReference>
<dbReference type="PROSITE" id="PS50075">
    <property type="entry name" value="CARRIER"/>
    <property type="match status" value="1"/>
</dbReference>
<evidence type="ECO:0000313" key="5">
    <source>
        <dbReference type="EMBL" id="MFE1354399.1"/>
    </source>
</evidence>
<dbReference type="PANTHER" id="PTHR43775:SF37">
    <property type="entry name" value="SI:DKEY-61P9.11"/>
    <property type="match status" value="1"/>
</dbReference>
<keyword evidence="2" id="KW-0597">Phosphoprotein</keyword>
<dbReference type="EMBL" id="JBHYPX010000042">
    <property type="protein sequence ID" value="MFE1354399.1"/>
    <property type="molecule type" value="Genomic_DNA"/>
</dbReference>
<comment type="caution">
    <text evidence="5">The sequence shown here is derived from an EMBL/GenBank/DDBJ whole genome shotgun (WGS) entry which is preliminary data.</text>
</comment>
<protein>
    <submittedName>
        <fullName evidence="5">Acyltransferase domain-containing protein</fullName>
    </submittedName>
</protein>
<organism evidence="5 6">
    <name type="scientific">Kitasatospora phosalacinea</name>
    <dbReference type="NCBI Taxonomy" id="2065"/>
    <lineage>
        <taxon>Bacteria</taxon>
        <taxon>Bacillati</taxon>
        <taxon>Actinomycetota</taxon>
        <taxon>Actinomycetes</taxon>
        <taxon>Kitasatosporales</taxon>
        <taxon>Streptomycetaceae</taxon>
        <taxon>Kitasatospora</taxon>
    </lineage>
</organism>
<keyword evidence="5" id="KW-0808">Transferase</keyword>
<gene>
    <name evidence="5" type="ORF">ACFW6T_20655</name>
</gene>
<name>A0ABW6GP35_9ACTN</name>
<dbReference type="InterPro" id="IPR001227">
    <property type="entry name" value="Ac_transferase_dom_sf"/>
</dbReference>
<dbReference type="RefSeq" id="WP_380331590.1">
    <property type="nucleotide sequence ID" value="NZ_JBHYPW010000083.1"/>
</dbReference>
<dbReference type="Gene3D" id="3.40.366.10">
    <property type="entry name" value="Malonyl-Coenzyme A Acyl Carrier Protein, domain 2"/>
    <property type="match status" value="1"/>
</dbReference>
<evidence type="ECO:0000313" key="6">
    <source>
        <dbReference type="Proteomes" id="UP001599542"/>
    </source>
</evidence>
<dbReference type="InterPro" id="IPR016036">
    <property type="entry name" value="Malonyl_transacylase_ACP-bd"/>
</dbReference>
<keyword evidence="3" id="KW-0045">Antibiotic biosynthesis</keyword>
<dbReference type="Pfam" id="PF00698">
    <property type="entry name" value="Acyl_transf_1"/>
    <property type="match status" value="1"/>
</dbReference>
<proteinExistence type="predicted"/>
<evidence type="ECO:0000256" key="1">
    <source>
        <dbReference type="ARBA" id="ARBA00022450"/>
    </source>
</evidence>
<reference evidence="5 6" key="1">
    <citation type="submission" date="2024-09" db="EMBL/GenBank/DDBJ databases">
        <title>The Natural Products Discovery Center: Release of the First 8490 Sequenced Strains for Exploring Actinobacteria Biosynthetic Diversity.</title>
        <authorList>
            <person name="Kalkreuter E."/>
            <person name="Kautsar S.A."/>
            <person name="Yang D."/>
            <person name="Bader C.D."/>
            <person name="Teijaro C.N."/>
            <person name="Fluegel L."/>
            <person name="Davis C.M."/>
            <person name="Simpson J.R."/>
            <person name="Lauterbach L."/>
            <person name="Steele A.D."/>
            <person name="Gui C."/>
            <person name="Meng S."/>
            <person name="Li G."/>
            <person name="Viehrig K."/>
            <person name="Ye F."/>
            <person name="Su P."/>
            <person name="Kiefer A.F."/>
            <person name="Nichols A."/>
            <person name="Cepeda A.J."/>
            <person name="Yan W."/>
            <person name="Fan B."/>
            <person name="Jiang Y."/>
            <person name="Adhikari A."/>
            <person name="Zheng C.-J."/>
            <person name="Schuster L."/>
            <person name="Cowan T.M."/>
            <person name="Smanski M.J."/>
            <person name="Chevrette M.G."/>
            <person name="De Carvalho L.P.S."/>
            <person name="Shen B."/>
        </authorList>
    </citation>
    <scope>NUCLEOTIDE SEQUENCE [LARGE SCALE GENOMIC DNA]</scope>
    <source>
        <strain evidence="5 6">NPDC058753</strain>
    </source>
</reference>
<dbReference type="SMART" id="SM00827">
    <property type="entry name" value="PKS_AT"/>
    <property type="match status" value="1"/>
</dbReference>
<dbReference type="PANTHER" id="PTHR43775">
    <property type="entry name" value="FATTY ACID SYNTHASE"/>
    <property type="match status" value="1"/>
</dbReference>
<dbReference type="Pfam" id="PF00550">
    <property type="entry name" value="PP-binding"/>
    <property type="match status" value="1"/>
</dbReference>
<dbReference type="Proteomes" id="UP001599542">
    <property type="component" value="Unassembled WGS sequence"/>
</dbReference>